<dbReference type="EMBL" id="CDMY01000738">
    <property type="protein sequence ID" value="CEM31875.1"/>
    <property type="molecule type" value="Genomic_DNA"/>
</dbReference>
<name>A0A0G4GNL3_VITBC</name>
<proteinExistence type="predicted"/>
<accession>A0A0G4GNL3</accession>
<keyword evidence="2" id="KW-1185">Reference proteome</keyword>
<evidence type="ECO:0000313" key="1">
    <source>
        <dbReference type="EMBL" id="CEM31875.1"/>
    </source>
</evidence>
<evidence type="ECO:0000313" key="2">
    <source>
        <dbReference type="Proteomes" id="UP000041254"/>
    </source>
</evidence>
<dbReference type="AlphaFoldDB" id="A0A0G4GNL3"/>
<sequence>MVTSTGIRLTPGIVFKDFRKAYHHLLWFETITKTSTKPGGSHTGMGGRYTVLPEYYIPIVTQYLQMTNDELRTTAEWNVSAETTHQVHT</sequence>
<gene>
    <name evidence="1" type="ORF">Vbra_2308</name>
</gene>
<organism evidence="1 2">
    <name type="scientific">Vitrella brassicaformis (strain CCMP3155)</name>
    <dbReference type="NCBI Taxonomy" id="1169540"/>
    <lineage>
        <taxon>Eukaryota</taxon>
        <taxon>Sar</taxon>
        <taxon>Alveolata</taxon>
        <taxon>Colpodellida</taxon>
        <taxon>Vitrellaceae</taxon>
        <taxon>Vitrella</taxon>
    </lineage>
</organism>
<reference evidence="1 2" key="1">
    <citation type="submission" date="2014-11" db="EMBL/GenBank/DDBJ databases">
        <authorList>
            <person name="Zhu J."/>
            <person name="Qi W."/>
            <person name="Song R."/>
        </authorList>
    </citation>
    <scope>NUCLEOTIDE SEQUENCE [LARGE SCALE GENOMIC DNA]</scope>
</reference>
<dbReference type="VEuPathDB" id="CryptoDB:Vbra_2308"/>
<dbReference type="InParanoid" id="A0A0G4GNL3"/>
<dbReference type="Proteomes" id="UP000041254">
    <property type="component" value="Unassembled WGS sequence"/>
</dbReference>
<protein>
    <submittedName>
        <fullName evidence="1">Uncharacterized protein</fullName>
    </submittedName>
</protein>